<dbReference type="AlphaFoldDB" id="A0AAW1TFH9"/>
<feature type="region of interest" description="Disordered" evidence="7">
    <location>
        <begin position="97"/>
        <end position="190"/>
    </location>
</feature>
<keyword evidence="4" id="KW-0238">DNA-binding</keyword>
<comment type="caution">
    <text evidence="9">The sequence shown here is derived from an EMBL/GenBank/DDBJ whole genome shotgun (WGS) entry which is preliminary data.</text>
</comment>
<comment type="function">
    <text evidence="1">Putative transcription factor.</text>
</comment>
<proteinExistence type="predicted"/>
<keyword evidence="5" id="KW-0804">Transcription</keyword>
<gene>
    <name evidence="9" type="ORF">WJX84_012299</name>
</gene>
<evidence type="ECO:0000259" key="8">
    <source>
        <dbReference type="PROSITE" id="PS51519"/>
    </source>
</evidence>
<dbReference type="PROSITE" id="PS51519">
    <property type="entry name" value="RWP_RK"/>
    <property type="match status" value="1"/>
</dbReference>
<feature type="region of interest" description="Disordered" evidence="7">
    <location>
        <begin position="354"/>
        <end position="388"/>
    </location>
</feature>
<accession>A0AAW1TFH9</accession>
<evidence type="ECO:0000256" key="7">
    <source>
        <dbReference type="SAM" id="MobiDB-lite"/>
    </source>
</evidence>
<protein>
    <recommendedName>
        <fullName evidence="8">RWP-RK domain-containing protein</fullName>
    </recommendedName>
</protein>
<dbReference type="Proteomes" id="UP001485043">
    <property type="component" value="Unassembled WGS sequence"/>
</dbReference>
<organism evidence="9 10">
    <name type="scientific">Apatococcus fuscideae</name>
    <dbReference type="NCBI Taxonomy" id="2026836"/>
    <lineage>
        <taxon>Eukaryota</taxon>
        <taxon>Viridiplantae</taxon>
        <taxon>Chlorophyta</taxon>
        <taxon>core chlorophytes</taxon>
        <taxon>Trebouxiophyceae</taxon>
        <taxon>Chlorellales</taxon>
        <taxon>Chlorellaceae</taxon>
        <taxon>Apatococcus</taxon>
    </lineage>
</organism>
<evidence type="ECO:0000313" key="9">
    <source>
        <dbReference type="EMBL" id="KAK9867528.1"/>
    </source>
</evidence>
<keyword evidence="6" id="KW-0539">Nucleus</keyword>
<keyword evidence="3" id="KW-0175">Coiled coil</keyword>
<keyword evidence="2" id="KW-0805">Transcription regulation</keyword>
<reference evidence="9 10" key="1">
    <citation type="journal article" date="2024" name="Nat. Commun.">
        <title>Phylogenomics reveals the evolutionary origins of lichenization in chlorophyte algae.</title>
        <authorList>
            <person name="Puginier C."/>
            <person name="Libourel C."/>
            <person name="Otte J."/>
            <person name="Skaloud P."/>
            <person name="Haon M."/>
            <person name="Grisel S."/>
            <person name="Petersen M."/>
            <person name="Berrin J.G."/>
            <person name="Delaux P.M."/>
            <person name="Dal Grande F."/>
            <person name="Keller J."/>
        </authorList>
    </citation>
    <scope>NUCLEOTIDE SEQUENCE [LARGE SCALE GENOMIC DNA]</scope>
    <source>
        <strain evidence="9 10">SAG 2523</strain>
    </source>
</reference>
<name>A0AAW1TFH9_9CHLO</name>
<dbReference type="Pfam" id="PF02042">
    <property type="entry name" value="RWP-RK"/>
    <property type="match status" value="1"/>
</dbReference>
<feature type="compositionally biased region" description="Basic and acidic residues" evidence="7">
    <location>
        <begin position="180"/>
        <end position="190"/>
    </location>
</feature>
<dbReference type="PANTHER" id="PTHR46373">
    <property type="entry name" value="PROTEIN RKD4"/>
    <property type="match status" value="1"/>
</dbReference>
<dbReference type="PANTHER" id="PTHR46373:SF2">
    <property type="entry name" value="RWP-RK DOMAIN-CONTAINING PROTEIN"/>
    <property type="match status" value="1"/>
</dbReference>
<dbReference type="GO" id="GO:0003700">
    <property type="term" value="F:DNA-binding transcription factor activity"/>
    <property type="evidence" value="ECO:0007669"/>
    <property type="project" value="InterPro"/>
</dbReference>
<evidence type="ECO:0000256" key="1">
    <source>
        <dbReference type="ARBA" id="ARBA00004049"/>
    </source>
</evidence>
<evidence type="ECO:0000256" key="2">
    <source>
        <dbReference type="ARBA" id="ARBA00023015"/>
    </source>
</evidence>
<dbReference type="InterPro" id="IPR003035">
    <property type="entry name" value="RWP-RK_dom"/>
</dbReference>
<evidence type="ECO:0000256" key="4">
    <source>
        <dbReference type="ARBA" id="ARBA00023125"/>
    </source>
</evidence>
<evidence type="ECO:0000256" key="6">
    <source>
        <dbReference type="ARBA" id="ARBA00023242"/>
    </source>
</evidence>
<feature type="domain" description="RWP-RK" evidence="8">
    <location>
        <begin position="193"/>
        <end position="283"/>
    </location>
</feature>
<dbReference type="EMBL" id="JALJOV010000082">
    <property type="protein sequence ID" value="KAK9867528.1"/>
    <property type="molecule type" value="Genomic_DNA"/>
</dbReference>
<evidence type="ECO:0000256" key="5">
    <source>
        <dbReference type="ARBA" id="ARBA00023163"/>
    </source>
</evidence>
<keyword evidence="10" id="KW-1185">Reference proteome</keyword>
<evidence type="ECO:0000313" key="10">
    <source>
        <dbReference type="Proteomes" id="UP001485043"/>
    </source>
</evidence>
<sequence length="388" mass="42398">MGSRLEGFADGRLRTTLMDASLRRARPDAESPLVLRNTSHLGIRDSCELPRLGDPDSLYDLLPILPLGQTTQPVPPRDIEEEATAFYQHHLVMTGFGPRSPAAASGSDESARKVQAAGHGSPGSEVSSEPIGFCPAPTAPPHSRSSEDQDDKDSTAVGNRAPPASVALSRANRRGRRRKSSYEADEQVKSEEASDATICRGYAKCCASDPQHITLIGLKQDGYFDMPMQAAAVEMGVGMSVLKRVCRGLGLARWPFRLRQSLRAVISQTELYMVEDARRPGAQEKSRVLQALRDHLDSMESLVSNGLSETVRRYRQSIFKLNYKLKCNKQPGKRRRHQRIAVPKSAAARLALLASNSSRPNDGPNRLTPIEDPAGAQGPSDYSAILDY</sequence>
<dbReference type="GO" id="GO:0003677">
    <property type="term" value="F:DNA binding"/>
    <property type="evidence" value="ECO:0007669"/>
    <property type="project" value="UniProtKB-KW"/>
</dbReference>
<dbReference type="InterPro" id="IPR044607">
    <property type="entry name" value="RKD-like"/>
</dbReference>
<evidence type="ECO:0000256" key="3">
    <source>
        <dbReference type="ARBA" id="ARBA00023054"/>
    </source>
</evidence>